<proteinExistence type="predicted"/>
<feature type="region of interest" description="Disordered" evidence="1">
    <location>
        <begin position="1"/>
        <end position="45"/>
    </location>
</feature>
<name>A0ABR1AZR1_POLSC</name>
<evidence type="ECO:0000313" key="2">
    <source>
        <dbReference type="EMBL" id="KAK6632065.1"/>
    </source>
</evidence>
<evidence type="ECO:0000313" key="3">
    <source>
        <dbReference type="Proteomes" id="UP001359485"/>
    </source>
</evidence>
<protein>
    <submittedName>
        <fullName evidence="2">Uncharacterized protein</fullName>
    </submittedName>
</protein>
<organism evidence="2 3">
    <name type="scientific">Polyplax serrata</name>
    <name type="common">Common mouse louse</name>
    <dbReference type="NCBI Taxonomy" id="468196"/>
    <lineage>
        <taxon>Eukaryota</taxon>
        <taxon>Metazoa</taxon>
        <taxon>Ecdysozoa</taxon>
        <taxon>Arthropoda</taxon>
        <taxon>Hexapoda</taxon>
        <taxon>Insecta</taxon>
        <taxon>Pterygota</taxon>
        <taxon>Neoptera</taxon>
        <taxon>Paraneoptera</taxon>
        <taxon>Psocodea</taxon>
        <taxon>Troctomorpha</taxon>
        <taxon>Phthiraptera</taxon>
        <taxon>Anoplura</taxon>
        <taxon>Polyplacidae</taxon>
        <taxon>Polyplax</taxon>
    </lineage>
</organism>
<feature type="compositionally biased region" description="Basic and acidic residues" evidence="1">
    <location>
        <begin position="1"/>
        <end position="10"/>
    </location>
</feature>
<dbReference type="Proteomes" id="UP001359485">
    <property type="component" value="Unassembled WGS sequence"/>
</dbReference>
<reference evidence="2 3" key="1">
    <citation type="submission" date="2023-09" db="EMBL/GenBank/DDBJ databases">
        <title>Genomes of two closely related lineages of the louse Polyplax serrata with different host specificities.</title>
        <authorList>
            <person name="Martinu J."/>
            <person name="Tarabai H."/>
            <person name="Stefka J."/>
            <person name="Hypsa V."/>
        </authorList>
    </citation>
    <scope>NUCLEOTIDE SEQUENCE [LARGE SCALE GENOMIC DNA]</scope>
    <source>
        <strain evidence="2">98ZLc_SE</strain>
    </source>
</reference>
<gene>
    <name evidence="2" type="ORF">RUM44_007095</name>
</gene>
<dbReference type="EMBL" id="JAWJWF010000005">
    <property type="protein sequence ID" value="KAK6632065.1"/>
    <property type="molecule type" value="Genomic_DNA"/>
</dbReference>
<sequence>MSDIEKEARLAKTRPNPHVTCHTAGPDTSSSPRGNNKKIRSKERNLVDVVPKRQSGAASSCATDLSPMTSQIIFCEISRYRRVTSLPLAHIFNCAFNDTLITCLLFHRLKILHLCPPPIIPSSFHQFFLFISATSGWTKSLAISPLAQADY</sequence>
<evidence type="ECO:0000256" key="1">
    <source>
        <dbReference type="SAM" id="MobiDB-lite"/>
    </source>
</evidence>
<comment type="caution">
    <text evidence="2">The sequence shown here is derived from an EMBL/GenBank/DDBJ whole genome shotgun (WGS) entry which is preliminary data.</text>
</comment>
<keyword evidence="3" id="KW-1185">Reference proteome</keyword>
<accession>A0ABR1AZR1</accession>